<dbReference type="EMBL" id="JFAX01000017">
    <property type="protein sequence ID" value="EXI65998.1"/>
    <property type="molecule type" value="Genomic_DNA"/>
</dbReference>
<sequence>MILTVEQIAEEALALPSEARALLADRLVESLDPAEDGYVQQLWGTEACRRRDDVRSGRVETIPGDEALERVRQMFAR</sequence>
<dbReference type="AlphaFoldDB" id="A0A011M8J7"/>
<keyword evidence="2" id="KW-1185">Reference proteome</keyword>
<dbReference type="STRING" id="1454001.AW08_02737"/>
<evidence type="ECO:0000313" key="2">
    <source>
        <dbReference type="Proteomes" id="UP000020218"/>
    </source>
</evidence>
<name>A0A011M8J7_9PROT</name>
<organism evidence="1 2">
    <name type="scientific">Candidatus Accumulibacter adjunctus</name>
    <dbReference type="NCBI Taxonomy" id="1454001"/>
    <lineage>
        <taxon>Bacteria</taxon>
        <taxon>Pseudomonadati</taxon>
        <taxon>Pseudomonadota</taxon>
        <taxon>Betaproteobacteria</taxon>
        <taxon>Candidatus Accumulibacter</taxon>
    </lineage>
</organism>
<accession>A0A011M8J7</accession>
<dbReference type="Pfam" id="PF09720">
    <property type="entry name" value="Unstab_antitox"/>
    <property type="match status" value="1"/>
</dbReference>
<dbReference type="Proteomes" id="UP000020218">
    <property type="component" value="Unassembled WGS sequence"/>
</dbReference>
<comment type="caution">
    <text evidence="1">The sequence shown here is derived from an EMBL/GenBank/DDBJ whole genome shotgun (WGS) entry which is preliminary data.</text>
</comment>
<protein>
    <submittedName>
        <fullName evidence="1">Addiction module component</fullName>
    </submittedName>
</protein>
<gene>
    <name evidence="1" type="ORF">AW08_02737</name>
</gene>
<evidence type="ECO:0000313" key="1">
    <source>
        <dbReference type="EMBL" id="EXI65998.1"/>
    </source>
</evidence>
<proteinExistence type="predicted"/>
<reference evidence="1" key="1">
    <citation type="submission" date="2014-02" db="EMBL/GenBank/DDBJ databases">
        <title>Expanding our view of genomic diversity in Candidatus Accumulibacter clades.</title>
        <authorList>
            <person name="Skennerton C.T."/>
            <person name="Barr J.J."/>
            <person name="Slater F.R."/>
            <person name="Bond P.L."/>
            <person name="Tyson G.W."/>
        </authorList>
    </citation>
    <scope>NUCLEOTIDE SEQUENCE [LARGE SCALE GENOMIC DNA]</scope>
</reference>
<dbReference type="InterPro" id="IPR013406">
    <property type="entry name" value="CHP02574_addiction_mod"/>
</dbReference>